<evidence type="ECO:0000313" key="2">
    <source>
        <dbReference type="EMBL" id="GBF34234.1"/>
    </source>
</evidence>
<evidence type="ECO:0000256" key="1">
    <source>
        <dbReference type="SAM" id="Phobius"/>
    </source>
</evidence>
<gene>
    <name evidence="2" type="ORF">DCCM_3346</name>
</gene>
<keyword evidence="1" id="KW-1133">Transmembrane helix</keyword>
<name>A0A2L2XDY4_9FIRM</name>
<comment type="caution">
    <text evidence="2">The sequence shown here is derived from an EMBL/GenBank/DDBJ whole genome shotgun (WGS) entry which is preliminary data.</text>
</comment>
<evidence type="ECO:0000313" key="3">
    <source>
        <dbReference type="Proteomes" id="UP000239549"/>
    </source>
</evidence>
<keyword evidence="1" id="KW-0812">Transmembrane</keyword>
<dbReference type="EMBL" id="BFAV01000130">
    <property type="protein sequence ID" value="GBF34234.1"/>
    <property type="molecule type" value="Genomic_DNA"/>
</dbReference>
<feature type="transmembrane region" description="Helical" evidence="1">
    <location>
        <begin position="20"/>
        <end position="42"/>
    </location>
</feature>
<accession>A0A2L2XDY4</accession>
<organism evidence="2 3">
    <name type="scientific">Desulfocucumis palustris</name>
    <dbReference type="NCBI Taxonomy" id="1898651"/>
    <lineage>
        <taxon>Bacteria</taxon>
        <taxon>Bacillati</taxon>
        <taxon>Bacillota</taxon>
        <taxon>Clostridia</taxon>
        <taxon>Eubacteriales</taxon>
        <taxon>Desulfocucumaceae</taxon>
        <taxon>Desulfocucumis</taxon>
    </lineage>
</organism>
<protein>
    <submittedName>
        <fullName evidence="2">Uncharacterized protein</fullName>
    </submittedName>
</protein>
<sequence length="48" mass="5647">MDIDKNDSNYTNNLLIKFSYAYILYFFKFSLPRVIPGGLNIINQITEK</sequence>
<keyword evidence="1" id="KW-0472">Membrane</keyword>
<keyword evidence="3" id="KW-1185">Reference proteome</keyword>
<dbReference type="AlphaFoldDB" id="A0A2L2XDY4"/>
<proteinExistence type="predicted"/>
<reference evidence="3" key="1">
    <citation type="submission" date="2018-02" db="EMBL/GenBank/DDBJ databases">
        <title>Genome sequence of Desulfocucumis palustris strain NAW-5.</title>
        <authorList>
            <person name="Watanabe M."/>
            <person name="Kojima H."/>
            <person name="Fukui M."/>
        </authorList>
    </citation>
    <scope>NUCLEOTIDE SEQUENCE [LARGE SCALE GENOMIC DNA]</scope>
    <source>
        <strain evidence="3">NAW-5</strain>
    </source>
</reference>
<dbReference type="Proteomes" id="UP000239549">
    <property type="component" value="Unassembled WGS sequence"/>
</dbReference>